<keyword evidence="4" id="KW-1185">Reference proteome</keyword>
<keyword evidence="1" id="KW-0175">Coiled coil</keyword>
<feature type="region of interest" description="Disordered" evidence="2">
    <location>
        <begin position="220"/>
        <end position="247"/>
    </location>
</feature>
<reference evidence="3" key="1">
    <citation type="submission" date="2021-10" db="EMBL/GenBank/DDBJ databases">
        <title>Tropical sea cucumber genome reveals ecological adaptation and Cuvierian tubules defense mechanism.</title>
        <authorList>
            <person name="Chen T."/>
        </authorList>
    </citation>
    <scope>NUCLEOTIDE SEQUENCE</scope>
    <source>
        <strain evidence="3">Nanhai2018</strain>
        <tissue evidence="3">Muscle</tissue>
    </source>
</reference>
<evidence type="ECO:0000313" key="3">
    <source>
        <dbReference type="EMBL" id="KAJ8038009.1"/>
    </source>
</evidence>
<dbReference type="InterPro" id="IPR011029">
    <property type="entry name" value="DEATH-like_dom_sf"/>
</dbReference>
<feature type="coiled-coil region" evidence="1">
    <location>
        <begin position="67"/>
        <end position="212"/>
    </location>
</feature>
<evidence type="ECO:0000256" key="1">
    <source>
        <dbReference type="SAM" id="Coils"/>
    </source>
</evidence>
<dbReference type="OrthoDB" id="8868836at2759"/>
<evidence type="ECO:0000256" key="2">
    <source>
        <dbReference type="SAM" id="MobiDB-lite"/>
    </source>
</evidence>
<gene>
    <name evidence="3" type="ORF">HOLleu_18971</name>
</gene>
<organism evidence="3 4">
    <name type="scientific">Holothuria leucospilota</name>
    <name type="common">Black long sea cucumber</name>
    <name type="synonym">Mertensiothuria leucospilota</name>
    <dbReference type="NCBI Taxonomy" id="206669"/>
    <lineage>
        <taxon>Eukaryota</taxon>
        <taxon>Metazoa</taxon>
        <taxon>Echinodermata</taxon>
        <taxon>Eleutherozoa</taxon>
        <taxon>Echinozoa</taxon>
        <taxon>Holothuroidea</taxon>
        <taxon>Aspidochirotacea</taxon>
        <taxon>Aspidochirotida</taxon>
        <taxon>Holothuriidae</taxon>
        <taxon>Holothuria</taxon>
    </lineage>
</organism>
<dbReference type="Proteomes" id="UP001152320">
    <property type="component" value="Chromosome 8"/>
</dbReference>
<dbReference type="AlphaFoldDB" id="A0A9Q1H9I8"/>
<proteinExistence type="predicted"/>
<sequence length="413" mass="47916">MTGEMLDILKTKGPRGYSIFINVLGIRNPGIYTEMTGKEAPEQPIPLSCNCNCHHDGSGTLPYLEQLTEALKKKEQLEGEVRALKNHNLKLSSQSKGVAEKLDKLWRRYKVEKEKNRDRDRFEEERNEMMEQLTGMTGKALNYKEQLEVATNNLHQSRLEILQLKRELEKANRGLKHQRQRSMQIERSYSHSRTLIKNTEELQEKVARLELELCKADKGESNRASYIQPSSDDNNESTGQVSASNKDSRLIQLQTDLEIMRNDRDEALGKAEDAVSQMYKVTKELHEVEEKLEKLSREKDDLLLSLESQKDEADMQKRFVLLAEDQLGRAVEERNQALEEKNLQTTKCARLMLQRDSLIEQQRALRADMTNLKEKQLVAEAKMVKYKAKLRVSVFRSLFSRDFYVKLRQQISV</sequence>
<feature type="compositionally biased region" description="Polar residues" evidence="2">
    <location>
        <begin position="222"/>
        <end position="247"/>
    </location>
</feature>
<comment type="caution">
    <text evidence="3">The sequence shown here is derived from an EMBL/GenBank/DDBJ whole genome shotgun (WGS) entry which is preliminary data.</text>
</comment>
<protein>
    <submittedName>
        <fullName evidence="3">Caspase recruitment domain-containing protein 11</fullName>
    </submittedName>
</protein>
<feature type="coiled-coil region" evidence="1">
    <location>
        <begin position="278"/>
        <end position="312"/>
    </location>
</feature>
<name>A0A9Q1H9I8_HOLLE</name>
<dbReference type="Gene3D" id="1.10.533.10">
    <property type="entry name" value="Death Domain, Fas"/>
    <property type="match status" value="1"/>
</dbReference>
<accession>A0A9Q1H9I8</accession>
<evidence type="ECO:0000313" key="4">
    <source>
        <dbReference type="Proteomes" id="UP001152320"/>
    </source>
</evidence>
<dbReference type="EMBL" id="JAIZAY010000008">
    <property type="protein sequence ID" value="KAJ8038009.1"/>
    <property type="molecule type" value="Genomic_DNA"/>
</dbReference>